<comment type="subcellular location">
    <subcellularLocation>
        <location evidence="12">Cell membrane</location>
        <topology evidence="12">Multi-pass membrane protein</topology>
    </subcellularLocation>
    <subcellularLocation>
        <location evidence="1">Membrane</location>
        <topology evidence="1">Multi-pass membrane protein</topology>
    </subcellularLocation>
</comment>
<dbReference type="InterPro" id="IPR003524">
    <property type="entry name" value="PNAcMuramoyl-5peptid_Trfase"/>
</dbReference>
<evidence type="ECO:0000256" key="4">
    <source>
        <dbReference type="ARBA" id="ARBA00022679"/>
    </source>
</evidence>
<dbReference type="HAMAP" id="MF_00038">
    <property type="entry name" value="MraY"/>
    <property type="match status" value="1"/>
</dbReference>
<dbReference type="RefSeq" id="WP_127073949.1">
    <property type="nucleotide sequence ID" value="NZ_BMKB01000002.1"/>
</dbReference>
<keyword evidence="5 12" id="KW-0812">Transmembrane</keyword>
<evidence type="ECO:0000256" key="3">
    <source>
        <dbReference type="ARBA" id="ARBA00022618"/>
    </source>
</evidence>
<keyword evidence="12" id="KW-1003">Cell membrane</keyword>
<dbReference type="EMBL" id="BMKB01000002">
    <property type="protein sequence ID" value="GGA46699.1"/>
    <property type="molecule type" value="Genomic_DNA"/>
</dbReference>
<keyword evidence="9 12" id="KW-0472">Membrane</keyword>
<evidence type="ECO:0000256" key="8">
    <source>
        <dbReference type="ARBA" id="ARBA00022989"/>
    </source>
</evidence>
<evidence type="ECO:0000256" key="7">
    <source>
        <dbReference type="ARBA" id="ARBA00022984"/>
    </source>
</evidence>
<evidence type="ECO:0000313" key="16">
    <source>
        <dbReference type="Proteomes" id="UP000596977"/>
    </source>
</evidence>
<dbReference type="GO" id="GO:0005886">
    <property type="term" value="C:plasma membrane"/>
    <property type="evidence" value="ECO:0007669"/>
    <property type="project" value="UniProtKB-SubCell"/>
</dbReference>
<feature type="transmembrane region" description="Helical" evidence="12">
    <location>
        <begin position="20"/>
        <end position="40"/>
    </location>
</feature>
<evidence type="ECO:0000256" key="14">
    <source>
        <dbReference type="PIRSR" id="PIRSR600715-1"/>
    </source>
</evidence>
<dbReference type="GO" id="GO:0008963">
    <property type="term" value="F:phospho-N-acetylmuramoyl-pentapeptide-transferase activity"/>
    <property type="evidence" value="ECO:0007669"/>
    <property type="project" value="UniProtKB-UniRule"/>
</dbReference>
<protein>
    <recommendedName>
        <fullName evidence="12 13">Phospho-N-acetylmuramoyl-pentapeptide-transferase</fullName>
        <ecNumber evidence="12 13">2.7.8.13</ecNumber>
    </recommendedName>
    <alternativeName>
        <fullName evidence="12">UDP-MurNAc-pentapeptide phosphotransferase</fullName>
    </alternativeName>
</protein>
<organism evidence="15 16">
    <name type="scientific">Pelagibacterium lentulum</name>
    <dbReference type="NCBI Taxonomy" id="2029865"/>
    <lineage>
        <taxon>Bacteria</taxon>
        <taxon>Pseudomonadati</taxon>
        <taxon>Pseudomonadota</taxon>
        <taxon>Alphaproteobacteria</taxon>
        <taxon>Hyphomicrobiales</taxon>
        <taxon>Devosiaceae</taxon>
        <taxon>Pelagibacterium</taxon>
    </lineage>
</organism>
<dbReference type="PROSITE" id="PS01347">
    <property type="entry name" value="MRAY_1"/>
    <property type="match status" value="1"/>
</dbReference>
<keyword evidence="7 12" id="KW-0573">Peptidoglycan synthesis</keyword>
<dbReference type="InterPro" id="IPR018480">
    <property type="entry name" value="PNAcMuramoyl-5peptid_Trfase_CS"/>
</dbReference>
<feature type="transmembrane region" description="Helical" evidence="12">
    <location>
        <begin position="165"/>
        <end position="188"/>
    </location>
</feature>
<feature type="transmembrane region" description="Helical" evidence="12">
    <location>
        <begin position="240"/>
        <end position="257"/>
    </location>
</feature>
<dbReference type="PANTHER" id="PTHR22926:SF5">
    <property type="entry name" value="PHOSPHO-N-ACETYLMURAMOYL-PENTAPEPTIDE-TRANSFERASE HOMOLOG"/>
    <property type="match status" value="1"/>
</dbReference>
<dbReference type="NCBIfam" id="TIGR00445">
    <property type="entry name" value="mraY"/>
    <property type="match status" value="1"/>
</dbReference>
<comment type="cofactor">
    <cofactor evidence="12 14">
        <name>Mg(2+)</name>
        <dbReference type="ChEBI" id="CHEBI:18420"/>
    </cofactor>
</comment>
<keyword evidence="11 12" id="KW-0961">Cell wall biogenesis/degradation</keyword>
<evidence type="ECO:0000256" key="13">
    <source>
        <dbReference type="NCBIfam" id="TIGR00445"/>
    </source>
</evidence>
<dbReference type="OrthoDB" id="9805475at2"/>
<evidence type="ECO:0000256" key="10">
    <source>
        <dbReference type="ARBA" id="ARBA00023306"/>
    </source>
</evidence>
<evidence type="ECO:0000256" key="9">
    <source>
        <dbReference type="ARBA" id="ARBA00023136"/>
    </source>
</evidence>
<dbReference type="EC" id="2.7.8.13" evidence="12 13"/>
<dbReference type="PANTHER" id="PTHR22926">
    <property type="entry name" value="PHOSPHO-N-ACETYLMURAMOYL-PENTAPEPTIDE-TRANSFERASE"/>
    <property type="match status" value="1"/>
</dbReference>
<comment type="catalytic activity">
    <reaction evidence="12">
        <text>UDP-N-acetyl-alpha-D-muramoyl-L-alanyl-gamma-D-glutamyl-meso-2,6-diaminopimeloyl-D-alanyl-D-alanine + di-trans,octa-cis-undecaprenyl phosphate = di-trans,octa-cis-undecaprenyl diphospho-N-acetyl-alpha-D-muramoyl-L-alanyl-D-glutamyl-meso-2,6-diaminopimeloyl-D-alanyl-D-alanine + UMP</text>
        <dbReference type="Rhea" id="RHEA:28386"/>
        <dbReference type="ChEBI" id="CHEBI:57865"/>
        <dbReference type="ChEBI" id="CHEBI:60392"/>
        <dbReference type="ChEBI" id="CHEBI:61386"/>
        <dbReference type="ChEBI" id="CHEBI:61387"/>
        <dbReference type="EC" id="2.7.8.13"/>
    </reaction>
</comment>
<keyword evidence="8 12" id="KW-1133">Transmembrane helix</keyword>
<evidence type="ECO:0000256" key="11">
    <source>
        <dbReference type="ARBA" id="ARBA00023316"/>
    </source>
</evidence>
<keyword evidence="4 12" id="KW-0808">Transferase</keyword>
<feature type="binding site" evidence="14">
    <location>
        <position position="268"/>
    </location>
    <ligand>
        <name>Mg(2+)</name>
        <dbReference type="ChEBI" id="CHEBI:18420"/>
    </ligand>
</feature>
<feature type="transmembrane region" description="Helical" evidence="12">
    <location>
        <begin position="97"/>
        <end position="115"/>
    </location>
</feature>
<dbReference type="GO" id="GO:0008360">
    <property type="term" value="P:regulation of cell shape"/>
    <property type="evidence" value="ECO:0007669"/>
    <property type="project" value="UniProtKB-KW"/>
</dbReference>
<dbReference type="InterPro" id="IPR000715">
    <property type="entry name" value="Glycosyl_transferase_4"/>
</dbReference>
<keyword evidence="3 12" id="KW-0132">Cell division</keyword>
<comment type="function">
    <text evidence="12">Catalyzes the initial step of the lipid cycle reactions in the biosynthesis of the cell wall peptidoglycan: transfers peptidoglycan precursor phospho-MurNAc-pentapeptide from UDP-MurNAc-pentapeptide onto the lipid carrier undecaprenyl phosphate, yielding undecaprenyl-pyrophosphoryl-MurNAc-pentapeptide, known as lipid I.</text>
</comment>
<comment type="caution">
    <text evidence="15">The sequence shown here is derived from an EMBL/GenBank/DDBJ whole genome shotgun (WGS) entry which is preliminary data.</text>
</comment>
<evidence type="ECO:0000256" key="1">
    <source>
        <dbReference type="ARBA" id="ARBA00004141"/>
    </source>
</evidence>
<feature type="transmembrane region" description="Helical" evidence="12">
    <location>
        <begin position="339"/>
        <end position="358"/>
    </location>
</feature>
<feature type="transmembrane region" description="Helical" evidence="12">
    <location>
        <begin position="200"/>
        <end position="220"/>
    </location>
</feature>
<comment type="pathway">
    <text evidence="12">Cell wall biogenesis; peptidoglycan biosynthesis.</text>
</comment>
<dbReference type="GO" id="GO:0009252">
    <property type="term" value="P:peptidoglycan biosynthetic process"/>
    <property type="evidence" value="ECO:0007669"/>
    <property type="project" value="UniProtKB-UniRule"/>
</dbReference>
<name>A0A916RCN8_9HYPH</name>
<proteinExistence type="inferred from homology"/>
<evidence type="ECO:0000313" key="15">
    <source>
        <dbReference type="EMBL" id="GGA46699.1"/>
    </source>
</evidence>
<keyword evidence="16" id="KW-1185">Reference proteome</keyword>
<keyword evidence="12 14" id="KW-0479">Metal-binding</keyword>
<evidence type="ECO:0000256" key="5">
    <source>
        <dbReference type="ARBA" id="ARBA00022692"/>
    </source>
</evidence>
<keyword evidence="10 12" id="KW-0131">Cell cycle</keyword>
<evidence type="ECO:0000256" key="12">
    <source>
        <dbReference type="HAMAP-Rule" id="MF_00038"/>
    </source>
</evidence>
<sequence length="361" mass="38688">MLYFLQQFGDVYPVLNVFRYLSFRTGGAIITALFFVFLFGPGMVNALRVRQGKGQPIREDGPASHLITKKGKPTMGGLMILSGAIVAILLWADLSNIYVWAVLLVTAGFGLVGFYDDYLKVKHQSHKGFGGKQRLLIEAVIAVVACIMIASQTGDPYATSLLFPFVKGLALDLGLFFFVFGAFVIVGAGNSVNLTDGLDGLAIVPVMIAAAAFGLIAYLVGNQVYSDYLFLNFVPGTGELSIICGALIGAGLGFLWFNAPPAQIIMGDTGSLALGGALGAIAVATKHEIVMAIIGGLFVLEAVSVIVQVASYRLTGKRVFRMAPIHHHFEHLGWTESQIVIRFWIIAMVLALIGLSSLKLR</sequence>
<feature type="binding site" evidence="14">
    <location>
        <position position="193"/>
    </location>
    <ligand>
        <name>Mg(2+)</name>
        <dbReference type="ChEBI" id="CHEBI:18420"/>
    </ligand>
</feature>
<dbReference type="Pfam" id="PF00953">
    <property type="entry name" value="Glycos_transf_4"/>
    <property type="match status" value="1"/>
</dbReference>
<reference evidence="15 16" key="1">
    <citation type="journal article" date="2014" name="Int. J. Syst. Evol. Microbiol.">
        <title>Complete genome sequence of Corynebacterium casei LMG S-19264T (=DSM 44701T), isolated from a smear-ripened cheese.</title>
        <authorList>
            <consortium name="US DOE Joint Genome Institute (JGI-PGF)"/>
            <person name="Walter F."/>
            <person name="Albersmeier A."/>
            <person name="Kalinowski J."/>
            <person name="Ruckert C."/>
        </authorList>
    </citation>
    <scope>NUCLEOTIDE SEQUENCE [LARGE SCALE GENOMIC DNA]</scope>
    <source>
        <strain evidence="15 16">CGMCC 1.15896</strain>
    </source>
</reference>
<comment type="similarity">
    <text evidence="2 12">Belongs to the glycosyltransferase 4 family. MraY subfamily.</text>
</comment>
<dbReference type="AlphaFoldDB" id="A0A916RCN8"/>
<dbReference type="GO" id="GO:0046872">
    <property type="term" value="F:metal ion binding"/>
    <property type="evidence" value="ECO:0007669"/>
    <property type="project" value="UniProtKB-KW"/>
</dbReference>
<dbReference type="GO" id="GO:0071555">
    <property type="term" value="P:cell wall organization"/>
    <property type="evidence" value="ECO:0007669"/>
    <property type="project" value="UniProtKB-KW"/>
</dbReference>
<dbReference type="GO" id="GO:0051301">
    <property type="term" value="P:cell division"/>
    <property type="evidence" value="ECO:0007669"/>
    <property type="project" value="UniProtKB-KW"/>
</dbReference>
<evidence type="ECO:0000256" key="2">
    <source>
        <dbReference type="ARBA" id="ARBA00005583"/>
    </source>
</evidence>
<feature type="transmembrane region" description="Helical" evidence="12">
    <location>
        <begin position="135"/>
        <end position="153"/>
    </location>
</feature>
<dbReference type="CDD" id="cd06852">
    <property type="entry name" value="GT_MraY"/>
    <property type="match status" value="1"/>
</dbReference>
<feature type="transmembrane region" description="Helical" evidence="12">
    <location>
        <begin position="289"/>
        <end position="312"/>
    </location>
</feature>
<gene>
    <name evidence="12 15" type="primary">mraY</name>
    <name evidence="15" type="ORF">GCM10011499_15560</name>
</gene>
<accession>A0A916RCN8</accession>
<feature type="transmembrane region" description="Helical" evidence="12">
    <location>
        <begin position="74"/>
        <end position="91"/>
    </location>
</feature>
<dbReference type="Proteomes" id="UP000596977">
    <property type="component" value="Unassembled WGS sequence"/>
</dbReference>
<keyword evidence="6 12" id="KW-0133">Cell shape</keyword>
<evidence type="ECO:0000256" key="6">
    <source>
        <dbReference type="ARBA" id="ARBA00022960"/>
    </source>
</evidence>
<keyword evidence="12 14" id="KW-0460">Magnesium</keyword>
<dbReference type="PROSITE" id="PS01348">
    <property type="entry name" value="MRAY_2"/>
    <property type="match status" value="1"/>
</dbReference>